<dbReference type="Proteomes" id="UP000237040">
    <property type="component" value="Unassembled WGS sequence"/>
</dbReference>
<dbReference type="HAMAP" id="MF_01363">
    <property type="entry name" value="Ribosomal_bL21"/>
    <property type="match status" value="1"/>
</dbReference>
<protein>
    <recommendedName>
        <fullName evidence="4">Large ribosomal subunit protein bL21</fullName>
    </recommendedName>
</protein>
<dbReference type="InterPro" id="IPR036164">
    <property type="entry name" value="bL21-like_sf"/>
</dbReference>
<dbReference type="GO" id="GO:1990904">
    <property type="term" value="C:ribonucleoprotein complex"/>
    <property type="evidence" value="ECO:0007669"/>
    <property type="project" value="UniProtKB-KW"/>
</dbReference>
<reference evidence="8 9" key="1">
    <citation type="submission" date="2018-01" db="EMBL/GenBank/DDBJ databases">
        <title>Metagenomic assembled genomes from two thermal pools in the Uzon Caldera, Kamchatka, Russia.</title>
        <authorList>
            <person name="Wilkins L."/>
            <person name="Ettinger C."/>
        </authorList>
    </citation>
    <scope>NUCLEOTIDE SEQUENCE [LARGE SCALE GENOMIC DNA]</scope>
    <source>
        <strain evidence="7">ARK-10</strain>
        <strain evidence="6">ZAV-07</strain>
    </source>
</reference>
<gene>
    <name evidence="4 6" type="primary">rplU</name>
    <name evidence="7" type="ORF">C0175_04310</name>
    <name evidence="6" type="ORF">C0189_01615</name>
</gene>
<evidence type="ECO:0000256" key="2">
    <source>
        <dbReference type="ARBA" id="ARBA00022980"/>
    </source>
</evidence>
<name>A0A2J6WFA6_9BACT</name>
<dbReference type="RefSeq" id="WP_416085755.1">
    <property type="nucleotide sequence ID" value="NZ_JBNARP010000024.1"/>
</dbReference>
<dbReference type="EMBL" id="PNIX01000255">
    <property type="protein sequence ID" value="PMP82076.1"/>
    <property type="molecule type" value="Genomic_DNA"/>
</dbReference>
<evidence type="ECO:0000313" key="9">
    <source>
        <dbReference type="Proteomes" id="UP000237040"/>
    </source>
</evidence>
<dbReference type="PANTHER" id="PTHR21349">
    <property type="entry name" value="50S RIBOSOMAL PROTEIN L21"/>
    <property type="match status" value="1"/>
</dbReference>
<evidence type="ECO:0000313" key="7">
    <source>
        <dbReference type="EMBL" id="PMP82076.1"/>
    </source>
</evidence>
<dbReference type="Proteomes" id="UP000236910">
    <property type="component" value="Unassembled WGS sequence"/>
</dbReference>
<dbReference type="InterPro" id="IPR028909">
    <property type="entry name" value="bL21-like"/>
</dbReference>
<dbReference type="GO" id="GO:0019843">
    <property type="term" value="F:rRNA binding"/>
    <property type="evidence" value="ECO:0007669"/>
    <property type="project" value="UniProtKB-UniRule"/>
</dbReference>
<keyword evidence="2 4" id="KW-0689">Ribosomal protein</keyword>
<dbReference type="GO" id="GO:0006412">
    <property type="term" value="P:translation"/>
    <property type="evidence" value="ECO:0007669"/>
    <property type="project" value="UniProtKB-UniRule"/>
</dbReference>
<evidence type="ECO:0000313" key="8">
    <source>
        <dbReference type="Proteomes" id="UP000236910"/>
    </source>
</evidence>
<dbReference type="AlphaFoldDB" id="A0A2J6WFA6"/>
<comment type="similarity">
    <text evidence="1 4 5">Belongs to the bacterial ribosomal protein bL21 family.</text>
</comment>
<evidence type="ECO:0000313" key="6">
    <source>
        <dbReference type="EMBL" id="PMP68260.1"/>
    </source>
</evidence>
<evidence type="ECO:0000256" key="3">
    <source>
        <dbReference type="ARBA" id="ARBA00023274"/>
    </source>
</evidence>
<dbReference type="SUPFAM" id="SSF141091">
    <property type="entry name" value="L21p-like"/>
    <property type="match status" value="1"/>
</dbReference>
<dbReference type="Pfam" id="PF00829">
    <property type="entry name" value="Ribosomal_L21p"/>
    <property type="match status" value="1"/>
</dbReference>
<dbReference type="GO" id="GO:0005737">
    <property type="term" value="C:cytoplasm"/>
    <property type="evidence" value="ECO:0007669"/>
    <property type="project" value="UniProtKB-ARBA"/>
</dbReference>
<dbReference type="PANTHER" id="PTHR21349:SF0">
    <property type="entry name" value="LARGE RIBOSOMAL SUBUNIT PROTEIN BL21M"/>
    <property type="match status" value="1"/>
</dbReference>
<dbReference type="EMBL" id="PNIL01000024">
    <property type="protein sequence ID" value="PMP68260.1"/>
    <property type="molecule type" value="Genomic_DNA"/>
</dbReference>
<evidence type="ECO:0000256" key="4">
    <source>
        <dbReference type="HAMAP-Rule" id="MF_01363"/>
    </source>
</evidence>
<sequence length="106" mass="12150">MEAIIKTGGHQYRVKEGDTIKVQKIEGEIGTKVKFDEVLLLKDGEKVVVGNPKVQNAYVEGTIKEQGREKKIIVFFYRHKTRNKKKQGHRQPYTLITIDKIVGEVN</sequence>
<dbReference type="GO" id="GO:0005840">
    <property type="term" value="C:ribosome"/>
    <property type="evidence" value="ECO:0007669"/>
    <property type="project" value="UniProtKB-KW"/>
</dbReference>
<accession>A0A2J6WFA6</accession>
<dbReference type="NCBIfam" id="TIGR00061">
    <property type="entry name" value="L21"/>
    <property type="match status" value="1"/>
</dbReference>
<keyword evidence="4 5" id="KW-0699">rRNA-binding</keyword>
<comment type="caution">
    <text evidence="6">The sequence shown here is derived from an EMBL/GenBank/DDBJ whole genome shotgun (WGS) entry which is preliminary data.</text>
</comment>
<dbReference type="InterPro" id="IPR001787">
    <property type="entry name" value="Ribosomal_bL21"/>
</dbReference>
<comment type="function">
    <text evidence="4 5">This protein binds to 23S rRNA in the presence of protein L20.</text>
</comment>
<keyword evidence="3 4" id="KW-0687">Ribonucleoprotein</keyword>
<keyword evidence="4 5" id="KW-0694">RNA-binding</keyword>
<evidence type="ECO:0000256" key="1">
    <source>
        <dbReference type="ARBA" id="ARBA00008563"/>
    </source>
</evidence>
<comment type="subunit">
    <text evidence="4">Part of the 50S ribosomal subunit. Contacts protein L20.</text>
</comment>
<dbReference type="GO" id="GO:0003735">
    <property type="term" value="F:structural constituent of ribosome"/>
    <property type="evidence" value="ECO:0007669"/>
    <property type="project" value="InterPro"/>
</dbReference>
<evidence type="ECO:0000256" key="5">
    <source>
        <dbReference type="RuleBase" id="RU000562"/>
    </source>
</evidence>
<proteinExistence type="inferred from homology"/>
<organism evidence="6 9">
    <name type="scientific">Caldisericum exile</name>
    <dbReference type="NCBI Taxonomy" id="693075"/>
    <lineage>
        <taxon>Bacteria</taxon>
        <taxon>Pseudomonadati</taxon>
        <taxon>Caldisericota/Cryosericota group</taxon>
        <taxon>Caldisericota</taxon>
        <taxon>Caldisericia</taxon>
        <taxon>Caldisericales</taxon>
        <taxon>Caldisericaceae</taxon>
        <taxon>Caldisericum</taxon>
    </lineage>
</organism>